<dbReference type="EnsemblMetazoa" id="HelroT164740">
    <property type="protein sequence ID" value="HelroP164740"/>
    <property type="gene ID" value="HelroG164740"/>
</dbReference>
<keyword evidence="6" id="KW-1185">Reference proteome</keyword>
<dbReference type="Pfam" id="PF07707">
    <property type="entry name" value="BACK"/>
    <property type="match status" value="1"/>
</dbReference>
<gene>
    <name evidence="5" type="primary">20200666</name>
    <name evidence="4" type="ORF">HELRODRAFT_164740</name>
</gene>
<dbReference type="Proteomes" id="UP000015101">
    <property type="component" value="Unassembled WGS sequence"/>
</dbReference>
<dbReference type="KEGG" id="hro:HELRODRAFT_164740"/>
<feature type="domain" description="BACK" evidence="3">
    <location>
        <begin position="133"/>
        <end position="233"/>
    </location>
</feature>
<dbReference type="Pfam" id="PF07646">
    <property type="entry name" value="Kelch_2"/>
    <property type="match status" value="2"/>
</dbReference>
<name>T1EVR6_HELRO</name>
<dbReference type="AlphaFoldDB" id="T1EVR6"/>
<dbReference type="RefSeq" id="XP_009028969.1">
    <property type="nucleotide sequence ID" value="XM_009030721.1"/>
</dbReference>
<dbReference type="CTD" id="20200666"/>
<dbReference type="OrthoDB" id="10027872at2759"/>
<evidence type="ECO:0000256" key="1">
    <source>
        <dbReference type="ARBA" id="ARBA00022441"/>
    </source>
</evidence>
<dbReference type="SUPFAM" id="SSF117281">
    <property type="entry name" value="Kelch motif"/>
    <property type="match status" value="1"/>
</dbReference>
<dbReference type="Pfam" id="PF01344">
    <property type="entry name" value="Kelch_1"/>
    <property type="match status" value="1"/>
</dbReference>
<dbReference type="Gene3D" id="3.30.710.10">
    <property type="entry name" value="Potassium Channel Kv1.1, Chain A"/>
    <property type="match status" value="1"/>
</dbReference>
<evidence type="ECO:0000259" key="3">
    <source>
        <dbReference type="SMART" id="SM00875"/>
    </source>
</evidence>
<dbReference type="Gene3D" id="1.25.40.420">
    <property type="match status" value="1"/>
</dbReference>
<reference evidence="6" key="1">
    <citation type="submission" date="2012-12" db="EMBL/GenBank/DDBJ databases">
        <authorList>
            <person name="Hellsten U."/>
            <person name="Grimwood J."/>
            <person name="Chapman J.A."/>
            <person name="Shapiro H."/>
            <person name="Aerts A."/>
            <person name="Otillar R.P."/>
            <person name="Terry A.Y."/>
            <person name="Boore J.L."/>
            <person name="Simakov O."/>
            <person name="Marletaz F."/>
            <person name="Cho S.-J."/>
            <person name="Edsinger-Gonzales E."/>
            <person name="Havlak P."/>
            <person name="Kuo D.-H."/>
            <person name="Larsson T."/>
            <person name="Lv J."/>
            <person name="Arendt D."/>
            <person name="Savage R."/>
            <person name="Osoegawa K."/>
            <person name="de Jong P."/>
            <person name="Lindberg D.R."/>
            <person name="Seaver E.C."/>
            <person name="Weisblat D.A."/>
            <person name="Putnam N.H."/>
            <person name="Grigoriev I.V."/>
            <person name="Rokhsar D.S."/>
        </authorList>
    </citation>
    <scope>NUCLEOTIDE SEQUENCE</scope>
</reference>
<dbReference type="PANTHER" id="PTHR45632:SF3">
    <property type="entry name" value="KELCH-LIKE PROTEIN 32"/>
    <property type="match status" value="1"/>
</dbReference>
<keyword evidence="2" id="KW-0677">Repeat</keyword>
<dbReference type="InterPro" id="IPR011333">
    <property type="entry name" value="SKP1/BTB/POZ_sf"/>
</dbReference>
<accession>T1EVR6</accession>
<dbReference type="STRING" id="6412.T1EVR6"/>
<dbReference type="GeneID" id="20200666"/>
<dbReference type="InterPro" id="IPR006652">
    <property type="entry name" value="Kelch_1"/>
</dbReference>
<evidence type="ECO:0000256" key="2">
    <source>
        <dbReference type="ARBA" id="ARBA00022737"/>
    </source>
</evidence>
<evidence type="ECO:0000313" key="6">
    <source>
        <dbReference type="Proteomes" id="UP000015101"/>
    </source>
</evidence>
<dbReference type="OMA" id="FEGHSIC"/>
<dbReference type="InterPro" id="IPR011498">
    <property type="entry name" value="Kelch_2"/>
</dbReference>
<reference evidence="5" key="3">
    <citation type="submission" date="2015-06" db="UniProtKB">
        <authorList>
            <consortium name="EnsemblMetazoa"/>
        </authorList>
    </citation>
    <scope>IDENTIFICATION</scope>
</reference>
<organism evidence="5 6">
    <name type="scientific">Helobdella robusta</name>
    <name type="common">Californian leech</name>
    <dbReference type="NCBI Taxonomy" id="6412"/>
    <lineage>
        <taxon>Eukaryota</taxon>
        <taxon>Metazoa</taxon>
        <taxon>Spiralia</taxon>
        <taxon>Lophotrochozoa</taxon>
        <taxon>Annelida</taxon>
        <taxon>Clitellata</taxon>
        <taxon>Hirudinea</taxon>
        <taxon>Rhynchobdellida</taxon>
        <taxon>Glossiphoniidae</taxon>
        <taxon>Helobdella</taxon>
    </lineage>
</organism>
<protein>
    <recommendedName>
        <fullName evidence="3">BACK domain-containing protein</fullName>
    </recommendedName>
</protein>
<dbReference type="Gene3D" id="2.120.10.80">
    <property type="entry name" value="Kelch-type beta propeller"/>
    <property type="match status" value="1"/>
</dbReference>
<reference evidence="4 6" key="2">
    <citation type="journal article" date="2013" name="Nature">
        <title>Insights into bilaterian evolution from three spiralian genomes.</title>
        <authorList>
            <person name="Simakov O."/>
            <person name="Marletaz F."/>
            <person name="Cho S.J."/>
            <person name="Edsinger-Gonzales E."/>
            <person name="Havlak P."/>
            <person name="Hellsten U."/>
            <person name="Kuo D.H."/>
            <person name="Larsson T."/>
            <person name="Lv J."/>
            <person name="Arendt D."/>
            <person name="Savage R."/>
            <person name="Osoegawa K."/>
            <person name="de Jong P."/>
            <person name="Grimwood J."/>
            <person name="Chapman J.A."/>
            <person name="Shapiro H."/>
            <person name="Aerts A."/>
            <person name="Otillar R.P."/>
            <person name="Terry A.Y."/>
            <person name="Boore J.L."/>
            <person name="Grigoriev I.V."/>
            <person name="Lindberg D.R."/>
            <person name="Seaver E.C."/>
            <person name="Weisblat D.A."/>
            <person name="Putnam N.H."/>
            <person name="Rokhsar D.S."/>
        </authorList>
    </citation>
    <scope>NUCLEOTIDE SEQUENCE</scope>
</reference>
<dbReference type="InterPro" id="IPR015915">
    <property type="entry name" value="Kelch-typ_b-propeller"/>
</dbReference>
<evidence type="ECO:0000313" key="4">
    <source>
        <dbReference type="EMBL" id="ESN92659.1"/>
    </source>
</evidence>
<dbReference type="SMART" id="SM00875">
    <property type="entry name" value="BACK"/>
    <property type="match status" value="1"/>
</dbReference>
<dbReference type="SMART" id="SM00612">
    <property type="entry name" value="Kelch"/>
    <property type="match status" value="3"/>
</dbReference>
<sequence length="554" mass="62747">MEDKGVELNKNCKMEKDNAVDKPAKMVLISNEGGRYEVDVDLLLQFSDYFQALANSGMRDANFKELTLECLSDACLQEVEHFLSNVQSNEDHFGARNLCCVEKGLEGSLYLQIQSMTDKYLNNLLGLLNESTYARILQFANKFDLFGAIERVFEFIFDNLKCIISTSEILSLSPDGMIRLVESELVNVDCELNIFDLIVRWTAADESRRQYAEQMFSKVRYNLMAVSEKKKASNGEHPFSSISIYNFVKSLTNKPTKFPFEDFKDTKIRGLLPLFEGHSICTVNNRIYFAGGIYEGDAVTKRVRMFNGITSKWSRPSSMNVARAFFYFGEMGGHLYAVAGMTVLRDVTFTQTAERYIPGKNRWYTIAPLPVAVISLSGTACNGLLYVSGGYKENEISVNLVYMYNPACNQWFEKAPMLTARQDHVMTALGDKIFVVGGNCFATENGLDTVESAMDAEMFDCTTEQWTSVLTLKQSFWTAQHSILFNGSLLCFALDWLNHYYIIQKINLKKYLDINKSSSNEHKKKYDITNATDTEESCGVEHAVVYAVYPVVFS</sequence>
<dbReference type="EMBL" id="KB097639">
    <property type="protein sequence ID" value="ESN92659.1"/>
    <property type="molecule type" value="Genomic_DNA"/>
</dbReference>
<dbReference type="HOGENOM" id="CLU_018559_0_0_1"/>
<keyword evidence="1" id="KW-0880">Kelch repeat</keyword>
<dbReference type="PANTHER" id="PTHR45632">
    <property type="entry name" value="LD33804P"/>
    <property type="match status" value="1"/>
</dbReference>
<dbReference type="InParanoid" id="T1EVR6"/>
<dbReference type="eggNOG" id="KOG4441">
    <property type="taxonomic scope" value="Eukaryota"/>
</dbReference>
<evidence type="ECO:0000313" key="5">
    <source>
        <dbReference type="EnsemblMetazoa" id="HelroP164740"/>
    </source>
</evidence>
<dbReference type="EMBL" id="AMQM01001792">
    <property type="status" value="NOT_ANNOTATED_CDS"/>
    <property type="molecule type" value="Genomic_DNA"/>
</dbReference>
<proteinExistence type="predicted"/>
<dbReference type="InterPro" id="IPR011705">
    <property type="entry name" value="BACK"/>
</dbReference>